<evidence type="ECO:0000313" key="1">
    <source>
        <dbReference type="EMBL" id="ART31213.1"/>
    </source>
</evidence>
<dbReference type="EMBL" id="KY774314">
    <property type="protein sequence ID" value="ART31213.1"/>
    <property type="molecule type" value="Genomic_DNA"/>
</dbReference>
<organism evidence="1">
    <name type="scientific">Utricularia reniformis</name>
    <dbReference type="NCBI Taxonomy" id="192314"/>
    <lineage>
        <taxon>Eukaryota</taxon>
        <taxon>Viridiplantae</taxon>
        <taxon>Streptophyta</taxon>
        <taxon>Embryophyta</taxon>
        <taxon>Tracheophyta</taxon>
        <taxon>Spermatophyta</taxon>
        <taxon>Magnoliopsida</taxon>
        <taxon>eudicotyledons</taxon>
        <taxon>Gunneridae</taxon>
        <taxon>Pentapetalae</taxon>
        <taxon>asterids</taxon>
        <taxon>lamiids</taxon>
        <taxon>Lamiales</taxon>
        <taxon>Lentibulariaceae</taxon>
        <taxon>Utricularia</taxon>
    </lineage>
</organism>
<gene>
    <name evidence="1" type="ORF">AEK19_MT0988</name>
</gene>
<protein>
    <submittedName>
        <fullName evidence="1">Uncharacterized protein</fullName>
    </submittedName>
</protein>
<sequence>MLNEQVVELLSVGVLNRASYDTTHEISIRKSTSEMYERLTHTLFPSLQTPADSK</sequence>
<keyword evidence="1" id="KW-0496">Mitochondrion</keyword>
<accession>A0A1Y0B1H0</accession>
<proteinExistence type="predicted"/>
<geneLocation type="mitochondrion" evidence="1"/>
<reference evidence="1" key="1">
    <citation type="submission" date="2017-03" db="EMBL/GenBank/DDBJ databases">
        <title>The mitochondrial genome of the carnivorous plant Utricularia reniformis (Lentibulariaceae): structure, comparative analysis and evolutionary landmarks.</title>
        <authorList>
            <person name="Silva S.R."/>
            <person name="Alvarenga D.O."/>
            <person name="Michael T.P."/>
            <person name="Miranda V.F.O."/>
            <person name="Varani A.M."/>
        </authorList>
    </citation>
    <scope>NUCLEOTIDE SEQUENCE</scope>
</reference>
<name>A0A1Y0B1H0_9LAMI</name>
<dbReference type="AlphaFoldDB" id="A0A1Y0B1H0"/>